<comment type="subcellular location">
    <subcellularLocation>
        <location evidence="1">Membrane</location>
        <topology evidence="1">Multi-pass membrane protein</topology>
    </subcellularLocation>
</comment>
<accession>I3IMB5</accession>
<keyword evidence="9" id="KW-1185">Reference proteome</keyword>
<comment type="similarity">
    <text evidence="2 7">Belongs to the MlaE permease family.</text>
</comment>
<sequence>MNFIFTPFKIIGNYLHKFIRELGSMTCFLARSIFWMFFSPYLIRRIIKQIYFIGVKSTSVVVLTGSFTGMVLALQTYYALVKFGAETSLGPVVALSLIRELGPVISALMVTGCAGSALTAEIGIMRITEQIDALDAMALNPYKYLIIPNLLAGIISLPLLNAIFVVVGIFGGYAVGVGLMSISGGTYFGGIRDFVTMKDIIEGFYKSLSFGILITWIGCYKGYFTGYGAEGVSKATTQAVVLSSVMILVWDYFMTSLLVA</sequence>
<dbReference type="OrthoDB" id="9810518at2"/>
<evidence type="ECO:0000256" key="4">
    <source>
        <dbReference type="ARBA" id="ARBA00022692"/>
    </source>
</evidence>
<keyword evidence="5 7" id="KW-1133">Transmembrane helix</keyword>
<gene>
    <name evidence="8" type="ORF">KSU1_C1264</name>
</gene>
<keyword evidence="4 7" id="KW-0812">Transmembrane</keyword>
<dbReference type="PANTHER" id="PTHR30188:SF4">
    <property type="entry name" value="PROTEIN TRIGALACTOSYLDIACYLGLYCEROL 1, CHLOROPLASTIC"/>
    <property type="match status" value="1"/>
</dbReference>
<dbReference type="InterPro" id="IPR003453">
    <property type="entry name" value="ABC_MlaE_roteobac"/>
</dbReference>
<evidence type="ECO:0000256" key="3">
    <source>
        <dbReference type="ARBA" id="ARBA00022448"/>
    </source>
</evidence>
<feature type="transmembrane region" description="Helical" evidence="7">
    <location>
        <begin position="203"/>
        <end position="223"/>
    </location>
</feature>
<evidence type="ECO:0000256" key="6">
    <source>
        <dbReference type="ARBA" id="ARBA00023136"/>
    </source>
</evidence>
<keyword evidence="3" id="KW-0813">Transport</keyword>
<evidence type="ECO:0000256" key="5">
    <source>
        <dbReference type="ARBA" id="ARBA00022989"/>
    </source>
</evidence>
<dbReference type="STRING" id="247490.KSU1_C1264"/>
<dbReference type="GO" id="GO:0043190">
    <property type="term" value="C:ATP-binding cassette (ABC) transporter complex"/>
    <property type="evidence" value="ECO:0007669"/>
    <property type="project" value="InterPro"/>
</dbReference>
<dbReference type="eggNOG" id="COG0767">
    <property type="taxonomic scope" value="Bacteria"/>
</dbReference>
<name>I3IMB5_9BACT</name>
<dbReference type="PANTHER" id="PTHR30188">
    <property type="entry name" value="ABC TRANSPORTER PERMEASE PROTEIN-RELATED"/>
    <property type="match status" value="1"/>
</dbReference>
<dbReference type="Proteomes" id="UP000002985">
    <property type="component" value="Unassembled WGS sequence"/>
</dbReference>
<feature type="transmembrane region" description="Helical" evidence="7">
    <location>
        <begin position="145"/>
        <end position="167"/>
    </location>
</feature>
<evidence type="ECO:0000256" key="2">
    <source>
        <dbReference type="ARBA" id="ARBA00007556"/>
    </source>
</evidence>
<dbReference type="NCBIfam" id="TIGR00056">
    <property type="entry name" value="MlaE family lipid ABC transporter permease subunit"/>
    <property type="match status" value="1"/>
</dbReference>
<proteinExistence type="inferred from homology"/>
<dbReference type="EMBL" id="BAFH01000003">
    <property type="protein sequence ID" value="GAB62860.1"/>
    <property type="molecule type" value="Genomic_DNA"/>
</dbReference>
<evidence type="ECO:0000313" key="8">
    <source>
        <dbReference type="EMBL" id="GAB62860.1"/>
    </source>
</evidence>
<feature type="transmembrane region" description="Helical" evidence="7">
    <location>
        <begin position="50"/>
        <end position="81"/>
    </location>
</feature>
<dbReference type="GO" id="GO:0005548">
    <property type="term" value="F:phospholipid transporter activity"/>
    <property type="evidence" value="ECO:0007669"/>
    <property type="project" value="TreeGrafter"/>
</dbReference>
<dbReference type="InterPro" id="IPR030802">
    <property type="entry name" value="Permease_MalE"/>
</dbReference>
<feature type="transmembrane region" description="Helical" evidence="7">
    <location>
        <begin position="173"/>
        <end position="191"/>
    </location>
</feature>
<feature type="transmembrane region" description="Helical" evidence="7">
    <location>
        <begin position="235"/>
        <end position="253"/>
    </location>
</feature>
<feature type="transmembrane region" description="Helical" evidence="7">
    <location>
        <begin position="101"/>
        <end position="124"/>
    </location>
</feature>
<dbReference type="AlphaFoldDB" id="I3IMB5"/>
<dbReference type="Pfam" id="PF02405">
    <property type="entry name" value="MlaE"/>
    <property type="match status" value="1"/>
</dbReference>
<evidence type="ECO:0000313" key="9">
    <source>
        <dbReference type="Proteomes" id="UP000002985"/>
    </source>
</evidence>
<organism evidence="8 9">
    <name type="scientific">Candidatus Jettenia caeni</name>
    <dbReference type="NCBI Taxonomy" id="247490"/>
    <lineage>
        <taxon>Bacteria</taxon>
        <taxon>Pseudomonadati</taxon>
        <taxon>Planctomycetota</taxon>
        <taxon>Candidatus Brocadiia</taxon>
        <taxon>Candidatus Brocadiales</taxon>
        <taxon>Candidatus Brocadiaceae</taxon>
        <taxon>Candidatus Jettenia</taxon>
    </lineage>
</organism>
<feature type="transmembrane region" description="Helical" evidence="7">
    <location>
        <begin position="22"/>
        <end position="43"/>
    </location>
</feature>
<evidence type="ECO:0000256" key="7">
    <source>
        <dbReference type="RuleBase" id="RU362044"/>
    </source>
</evidence>
<protein>
    <submittedName>
        <fullName evidence="8">ABC transporter permease component</fullName>
    </submittedName>
</protein>
<keyword evidence="6 7" id="KW-0472">Membrane</keyword>
<evidence type="ECO:0000256" key="1">
    <source>
        <dbReference type="ARBA" id="ARBA00004141"/>
    </source>
</evidence>
<reference evidence="8 9" key="1">
    <citation type="journal article" date="2012" name="FEBS Lett.">
        <title>Anammox organism KSU-1 expresses a NirK-type copper-containing nitrite reductase instead of a NirS-type with cytochrome cd1.</title>
        <authorList>
            <person name="Hira D."/>
            <person name="Toh H."/>
            <person name="Migita C.T."/>
            <person name="Okubo H."/>
            <person name="Nishiyama T."/>
            <person name="Hattori M."/>
            <person name="Furukawa K."/>
            <person name="Fujii T."/>
        </authorList>
    </citation>
    <scope>NUCLEOTIDE SEQUENCE [LARGE SCALE GENOMIC DNA]</scope>
</reference>
<comment type="caution">
    <text evidence="8">The sequence shown here is derived from an EMBL/GenBank/DDBJ whole genome shotgun (WGS) entry which is preliminary data.</text>
</comment>